<gene>
    <name evidence="3" type="ORF">U6A24_20605</name>
</gene>
<proteinExistence type="predicted"/>
<evidence type="ECO:0000256" key="1">
    <source>
        <dbReference type="SAM" id="Phobius"/>
    </source>
</evidence>
<feature type="transmembrane region" description="Helical" evidence="1">
    <location>
        <begin position="81"/>
        <end position="106"/>
    </location>
</feature>
<sequence>MLFLRKDSRYYPDIPLFLILIPFISAFNYYLTYTNIKLNGFLALTFTLDTLTGYVGWLGARKAILYLDKSLPYSKGIPKRIIIQFLLTTLIGLFIISAFTEIISLIARGRMAPSSFYTHDLFIISIWFFVINAIYIMLYYYKKWQRTEAEITQEKQIKIEGFVIRVGKKDLKFSYDELVGFYVDSDYVIACHANGNTYYLDTSLDKIEEKLPTDFYFRLNRKYLVHRNLMNGFKRVENGKLLVFLNLPYSSIPNEIPVSRAKAPAFKSWFWPNS</sequence>
<keyword evidence="1" id="KW-1133">Transmembrane helix</keyword>
<keyword evidence="1" id="KW-0472">Membrane</keyword>
<evidence type="ECO:0000313" key="4">
    <source>
        <dbReference type="Proteomes" id="UP001327027"/>
    </source>
</evidence>
<keyword evidence="3" id="KW-0238">DNA-binding</keyword>
<feature type="transmembrane region" description="Helical" evidence="1">
    <location>
        <begin position="12"/>
        <end position="32"/>
    </location>
</feature>
<dbReference type="EMBL" id="JAYKLX010000010">
    <property type="protein sequence ID" value="MEB3347890.1"/>
    <property type="molecule type" value="Genomic_DNA"/>
</dbReference>
<feature type="domain" description="HTH LytTR-type" evidence="2">
    <location>
        <begin position="162"/>
        <end position="272"/>
    </location>
</feature>
<accession>A0ABU6A150</accession>
<organism evidence="3 4">
    <name type="scientific">Aquimarina gracilis</name>
    <dbReference type="NCBI Taxonomy" id="874422"/>
    <lineage>
        <taxon>Bacteria</taxon>
        <taxon>Pseudomonadati</taxon>
        <taxon>Bacteroidota</taxon>
        <taxon>Flavobacteriia</taxon>
        <taxon>Flavobacteriales</taxon>
        <taxon>Flavobacteriaceae</taxon>
        <taxon>Aquimarina</taxon>
    </lineage>
</organism>
<dbReference type="Pfam" id="PF04397">
    <property type="entry name" value="LytTR"/>
    <property type="match status" value="1"/>
</dbReference>
<feature type="transmembrane region" description="Helical" evidence="1">
    <location>
        <begin position="38"/>
        <end position="60"/>
    </location>
</feature>
<evidence type="ECO:0000259" key="2">
    <source>
        <dbReference type="PROSITE" id="PS50930"/>
    </source>
</evidence>
<dbReference type="InterPro" id="IPR007492">
    <property type="entry name" value="LytTR_DNA-bd_dom"/>
</dbReference>
<feature type="transmembrane region" description="Helical" evidence="1">
    <location>
        <begin position="121"/>
        <end position="141"/>
    </location>
</feature>
<dbReference type="RefSeq" id="WP_324181908.1">
    <property type="nucleotide sequence ID" value="NZ_BAABAW010000011.1"/>
</dbReference>
<dbReference type="Proteomes" id="UP001327027">
    <property type="component" value="Unassembled WGS sequence"/>
</dbReference>
<dbReference type="Gene3D" id="2.40.50.1020">
    <property type="entry name" value="LytTr DNA-binding domain"/>
    <property type="match status" value="1"/>
</dbReference>
<evidence type="ECO:0000313" key="3">
    <source>
        <dbReference type="EMBL" id="MEB3347890.1"/>
    </source>
</evidence>
<keyword evidence="1" id="KW-0812">Transmembrane</keyword>
<reference evidence="3 4" key="1">
    <citation type="journal article" date="2013" name="Int. J. Syst. Evol. Microbiol.">
        <title>Aquimarina gracilis sp. nov., isolated from the gut microflora of a mussel, Mytilus coruscus, and emended description of Aquimarina spongiae.</title>
        <authorList>
            <person name="Park S.C."/>
            <person name="Choe H.N."/>
            <person name="Baik K.S."/>
            <person name="Seong C.N."/>
        </authorList>
    </citation>
    <scope>NUCLEOTIDE SEQUENCE [LARGE SCALE GENOMIC DNA]</scope>
    <source>
        <strain evidence="3 4">PSC32</strain>
    </source>
</reference>
<protein>
    <submittedName>
        <fullName evidence="3">LytTR family DNA-binding domain-containing protein</fullName>
    </submittedName>
</protein>
<dbReference type="GO" id="GO:0003677">
    <property type="term" value="F:DNA binding"/>
    <property type="evidence" value="ECO:0007669"/>
    <property type="project" value="UniProtKB-KW"/>
</dbReference>
<dbReference type="SMART" id="SM00850">
    <property type="entry name" value="LytTR"/>
    <property type="match status" value="1"/>
</dbReference>
<comment type="caution">
    <text evidence="3">The sequence shown here is derived from an EMBL/GenBank/DDBJ whole genome shotgun (WGS) entry which is preliminary data.</text>
</comment>
<dbReference type="PROSITE" id="PS50930">
    <property type="entry name" value="HTH_LYTTR"/>
    <property type="match status" value="1"/>
</dbReference>
<keyword evidence="4" id="KW-1185">Reference proteome</keyword>
<name>A0ABU6A150_9FLAO</name>